<accession>A0ABY2H0L1</accession>
<feature type="compositionally biased region" description="Low complexity" evidence="1">
    <location>
        <begin position="45"/>
        <end position="77"/>
    </location>
</feature>
<organism evidence="2 3">
    <name type="scientific">Trichoderma ghanense</name>
    <dbReference type="NCBI Taxonomy" id="65468"/>
    <lineage>
        <taxon>Eukaryota</taxon>
        <taxon>Fungi</taxon>
        <taxon>Dikarya</taxon>
        <taxon>Ascomycota</taxon>
        <taxon>Pezizomycotina</taxon>
        <taxon>Sordariomycetes</taxon>
        <taxon>Hypocreomycetidae</taxon>
        <taxon>Hypocreales</taxon>
        <taxon>Hypocreaceae</taxon>
        <taxon>Trichoderma</taxon>
    </lineage>
</organism>
<proteinExistence type="predicted"/>
<dbReference type="RefSeq" id="XP_073557976.1">
    <property type="nucleotide sequence ID" value="XM_073703471.1"/>
</dbReference>
<feature type="region of interest" description="Disordered" evidence="1">
    <location>
        <begin position="117"/>
        <end position="143"/>
    </location>
</feature>
<keyword evidence="3" id="KW-1185">Reference proteome</keyword>
<reference evidence="2 3" key="1">
    <citation type="submission" date="2018-01" db="EMBL/GenBank/DDBJ databases">
        <title>Genome characterization of the sugarcane-associated fungus Trichoderma ghanense CCMA-1212 and their application in lignocelulose bioconversion.</title>
        <authorList>
            <person name="Steindorff A.S."/>
            <person name="Mendes T.D."/>
            <person name="Vilela E.S.D."/>
            <person name="Rodrigues D.S."/>
            <person name="Formighieri E.F."/>
            <person name="Melo I.S."/>
            <person name="Favaro L.C.L."/>
        </authorList>
    </citation>
    <scope>NUCLEOTIDE SEQUENCE [LARGE SCALE GENOMIC DNA]</scope>
    <source>
        <strain evidence="2 3">CCMA-1212</strain>
    </source>
</reference>
<feature type="compositionally biased region" description="Low complexity" evidence="1">
    <location>
        <begin position="124"/>
        <end position="143"/>
    </location>
</feature>
<feature type="region of interest" description="Disordered" evidence="1">
    <location>
        <begin position="38"/>
        <end position="77"/>
    </location>
</feature>
<evidence type="ECO:0000313" key="2">
    <source>
        <dbReference type="EMBL" id="TFB01775.1"/>
    </source>
</evidence>
<evidence type="ECO:0000313" key="3">
    <source>
        <dbReference type="Proteomes" id="UP001642720"/>
    </source>
</evidence>
<dbReference type="Proteomes" id="UP001642720">
    <property type="component" value="Unassembled WGS sequence"/>
</dbReference>
<comment type="caution">
    <text evidence="2">The sequence shown here is derived from an EMBL/GenBank/DDBJ whole genome shotgun (WGS) entry which is preliminary data.</text>
</comment>
<sequence length="143" mass="14529">MHRSALAAPLSRCPTGDRRQAVLGWAPTAEQLRVPLHLHPSNLDSTSPSALRPSASSLAQLPLSPASRTSRTAASAPVAAQFRVSGSGTASGAASCPGPVPICAKAIIIPPLIASPAPSPPSPSISIRSPRPAKPSIPSFNPR</sequence>
<protein>
    <submittedName>
        <fullName evidence="2">Uncharacterized protein</fullName>
    </submittedName>
</protein>
<dbReference type="GeneID" id="300577921"/>
<dbReference type="EMBL" id="PPTA01000008">
    <property type="protein sequence ID" value="TFB01775.1"/>
    <property type="molecule type" value="Genomic_DNA"/>
</dbReference>
<gene>
    <name evidence="2" type="ORF">CCMA1212_006239</name>
</gene>
<name>A0ABY2H0L1_9HYPO</name>
<evidence type="ECO:0000256" key="1">
    <source>
        <dbReference type="SAM" id="MobiDB-lite"/>
    </source>
</evidence>